<proteinExistence type="predicted"/>
<dbReference type="RefSeq" id="WP_005885665.1">
    <property type="nucleotide sequence ID" value="NZ_CP028102.1"/>
</dbReference>
<accession>A0ABN5J9R5</accession>
<dbReference type="Gene3D" id="1.10.287.1080">
    <property type="entry name" value="MazG-like"/>
    <property type="match status" value="1"/>
</dbReference>
<protein>
    <recommendedName>
        <fullName evidence="3">NTP pyrophosphohydrolase MazG putative catalytic core domain-containing protein</fullName>
    </recommendedName>
</protein>
<evidence type="ECO:0008006" key="3">
    <source>
        <dbReference type="Google" id="ProtNLM"/>
    </source>
</evidence>
<dbReference type="EMBL" id="CP028102">
    <property type="protein sequence ID" value="AVQ19214.1"/>
    <property type="molecule type" value="Genomic_DNA"/>
</dbReference>
<organism evidence="1 2">
    <name type="scientific">Fusobacterium mortiferum ATCC 9817</name>
    <dbReference type="NCBI Taxonomy" id="469616"/>
    <lineage>
        <taxon>Bacteria</taxon>
        <taxon>Fusobacteriati</taxon>
        <taxon>Fusobacteriota</taxon>
        <taxon>Fusobacteriia</taxon>
        <taxon>Fusobacteriales</taxon>
        <taxon>Fusobacteriaceae</taxon>
        <taxon>Fusobacterium</taxon>
    </lineage>
</organism>
<dbReference type="CDD" id="cd11539">
    <property type="entry name" value="NTP-PPase_u2"/>
    <property type="match status" value="1"/>
</dbReference>
<dbReference type="Proteomes" id="UP000240258">
    <property type="component" value="Chromosome"/>
</dbReference>
<gene>
    <name evidence="1" type="ORF">C4N19_08950</name>
</gene>
<evidence type="ECO:0000313" key="2">
    <source>
        <dbReference type="Proteomes" id="UP000240258"/>
    </source>
</evidence>
<dbReference type="SUPFAM" id="SSF101386">
    <property type="entry name" value="all-alpha NTP pyrophosphatases"/>
    <property type="match status" value="1"/>
</dbReference>
<sequence>MIKYNPEIEILLKNQSAEVNKTIVIEELTELQKEICKDLRGYNRRIEIKEEMADVYICLQLLKEIYNFSDEDLEKMYKRKMMRNLERIEVE</sequence>
<dbReference type="GeneID" id="62763654"/>
<keyword evidence="2" id="KW-1185">Reference proteome</keyword>
<evidence type="ECO:0000313" key="1">
    <source>
        <dbReference type="EMBL" id="AVQ19214.1"/>
    </source>
</evidence>
<name>A0ABN5J9R5_FUSMR</name>
<reference evidence="2" key="1">
    <citation type="journal article" date="2018" name="MSphere">
        <title>Fusobacterium Genomics Using MinION and Illumina Sequencing Enables Genome Completion and Correction.</title>
        <authorList>
            <person name="Todd S.M."/>
            <person name="Settlage R.E."/>
            <person name="Lahmers K.K."/>
            <person name="Slade D.J."/>
        </authorList>
    </citation>
    <scope>NUCLEOTIDE SEQUENCE [LARGE SCALE GENOMIC DNA]</scope>
    <source>
        <strain evidence="2">ATCC 9817</strain>
    </source>
</reference>